<dbReference type="InterPro" id="IPR004776">
    <property type="entry name" value="Mem_transp_PIN-like"/>
</dbReference>
<dbReference type="Pfam" id="PF03547">
    <property type="entry name" value="Mem_trans"/>
    <property type="match status" value="2"/>
</dbReference>
<feature type="transmembrane region" description="Helical" evidence="7">
    <location>
        <begin position="16"/>
        <end position="34"/>
    </location>
</feature>
<dbReference type="GO" id="GO:0016020">
    <property type="term" value="C:membrane"/>
    <property type="evidence" value="ECO:0007669"/>
    <property type="project" value="UniProtKB-SubCell"/>
</dbReference>
<keyword evidence="2" id="KW-0813">Transport</keyword>
<keyword evidence="5 7" id="KW-1133">Transmembrane helix</keyword>
<evidence type="ECO:0000256" key="2">
    <source>
        <dbReference type="ARBA" id="ARBA00022448"/>
    </source>
</evidence>
<organism evidence="8 9">
    <name type="scientific">Aerococcus kribbianus</name>
    <dbReference type="NCBI Taxonomy" id="2999064"/>
    <lineage>
        <taxon>Bacteria</taxon>
        <taxon>Bacillati</taxon>
        <taxon>Bacillota</taxon>
        <taxon>Bacilli</taxon>
        <taxon>Lactobacillales</taxon>
        <taxon>Aerococcaceae</taxon>
        <taxon>Aerococcus</taxon>
    </lineage>
</organism>
<feature type="transmembrane region" description="Helical" evidence="7">
    <location>
        <begin position="170"/>
        <end position="188"/>
    </location>
</feature>
<evidence type="ECO:0000256" key="1">
    <source>
        <dbReference type="ARBA" id="ARBA00004141"/>
    </source>
</evidence>
<feature type="transmembrane region" description="Helical" evidence="7">
    <location>
        <begin position="282"/>
        <end position="306"/>
    </location>
</feature>
<evidence type="ECO:0000256" key="6">
    <source>
        <dbReference type="ARBA" id="ARBA00023136"/>
    </source>
</evidence>
<sequence>MNIIDTIMTTFTNMEFLSAIASTIFIILIGYYCRKTGTFNDKTSKVLSGLVLKLAVPCLAFNAFMKDIDYLQLKQSIDVLIWGFLFLIILIFVTKPIFSRYDDVTSMVMSNLAIFGSTTFFGIPIISAVFGDEGVIYANVFNIGYRVLLYSYCYLQMSSLKFDKNNMKQIFLNPVILLTFAGLLIWVFQESLPQVSVTDGNYAFLRFDMTAPWIYKPMDYLGSLSSPLAWLAIGSTLGGIPFKDATADSRVWYYAFIKQIIVPLLNVLLILVLNALGLSHMAYVAIATTVVMMATPPATVAVNYAIGFDKQPLLASNASLISTVMAVIAIPIWLIILQMLSQIGLV</sequence>
<comment type="subcellular location">
    <subcellularLocation>
        <location evidence="1">Membrane</location>
        <topology evidence="1">Multi-pass membrane protein</topology>
    </subcellularLocation>
</comment>
<dbReference type="GO" id="GO:0055085">
    <property type="term" value="P:transmembrane transport"/>
    <property type="evidence" value="ECO:0007669"/>
    <property type="project" value="InterPro"/>
</dbReference>
<protein>
    <submittedName>
        <fullName evidence="8">AEC family transporter</fullName>
    </submittedName>
</protein>
<evidence type="ECO:0000256" key="5">
    <source>
        <dbReference type="ARBA" id="ARBA00022989"/>
    </source>
</evidence>
<evidence type="ECO:0000256" key="3">
    <source>
        <dbReference type="ARBA" id="ARBA00022475"/>
    </source>
</evidence>
<evidence type="ECO:0000313" key="8">
    <source>
        <dbReference type="EMBL" id="MCZ0726266.1"/>
    </source>
</evidence>
<dbReference type="RefSeq" id="WP_268752596.1">
    <property type="nucleotide sequence ID" value="NZ_JAPRFQ010000003.1"/>
</dbReference>
<name>A0A9X3JFS6_9LACT</name>
<dbReference type="AlphaFoldDB" id="A0A9X3JFS6"/>
<dbReference type="PANTHER" id="PTHR36838">
    <property type="entry name" value="AUXIN EFFLUX CARRIER FAMILY PROTEIN"/>
    <property type="match status" value="1"/>
</dbReference>
<evidence type="ECO:0000256" key="4">
    <source>
        <dbReference type="ARBA" id="ARBA00022692"/>
    </source>
</evidence>
<evidence type="ECO:0000256" key="7">
    <source>
        <dbReference type="SAM" id="Phobius"/>
    </source>
</evidence>
<reference evidence="8" key="1">
    <citation type="submission" date="2022-12" db="EMBL/GenBank/DDBJ databases">
        <title>Description and comparative metabolic analysis of Aerococcus sp. nov., isolated from the feces of a pig.</title>
        <authorList>
            <person name="Chang Y.-H."/>
        </authorList>
    </citation>
    <scope>NUCLEOTIDE SEQUENCE</scope>
    <source>
        <strain evidence="8">YH-aer222</strain>
    </source>
</reference>
<evidence type="ECO:0000313" key="9">
    <source>
        <dbReference type="Proteomes" id="UP001146670"/>
    </source>
</evidence>
<feature type="transmembrane region" description="Helical" evidence="7">
    <location>
        <begin position="220"/>
        <end position="240"/>
    </location>
</feature>
<feature type="transmembrane region" description="Helical" evidence="7">
    <location>
        <begin position="252"/>
        <end position="276"/>
    </location>
</feature>
<keyword evidence="6 7" id="KW-0472">Membrane</keyword>
<feature type="transmembrane region" description="Helical" evidence="7">
    <location>
        <begin position="136"/>
        <end position="155"/>
    </location>
</feature>
<feature type="transmembrane region" description="Helical" evidence="7">
    <location>
        <begin position="46"/>
        <end position="65"/>
    </location>
</feature>
<gene>
    <name evidence="8" type="ORF">OW157_06825</name>
</gene>
<comment type="caution">
    <text evidence="8">The sequence shown here is derived from an EMBL/GenBank/DDBJ whole genome shotgun (WGS) entry which is preliminary data.</text>
</comment>
<accession>A0A9X3JFS6</accession>
<keyword evidence="4 7" id="KW-0812">Transmembrane</keyword>
<keyword evidence="9" id="KW-1185">Reference proteome</keyword>
<keyword evidence="3" id="KW-1003">Cell membrane</keyword>
<feature type="transmembrane region" description="Helical" evidence="7">
    <location>
        <begin position="110"/>
        <end position="130"/>
    </location>
</feature>
<feature type="transmembrane region" description="Helical" evidence="7">
    <location>
        <begin position="77"/>
        <end position="98"/>
    </location>
</feature>
<dbReference type="EMBL" id="JAPRFR010000003">
    <property type="protein sequence ID" value="MCZ0726266.1"/>
    <property type="molecule type" value="Genomic_DNA"/>
</dbReference>
<dbReference type="PANTHER" id="PTHR36838:SF1">
    <property type="entry name" value="SLR1864 PROTEIN"/>
    <property type="match status" value="1"/>
</dbReference>
<proteinExistence type="predicted"/>
<feature type="transmembrane region" description="Helical" evidence="7">
    <location>
        <begin position="318"/>
        <end position="340"/>
    </location>
</feature>
<dbReference type="Proteomes" id="UP001146670">
    <property type="component" value="Unassembled WGS sequence"/>
</dbReference>